<sequence>MANVFDLHCDTPHNINKKKFNHIIPEKLYEQNYLGAVFAHFIVPKAKYPFVDAIRLVSTTMAYVNKKKKMQIVDSYRELDKKKVNIILGVEGGHIFDNTFKQIEALYDLGVRVFTLTWNNSNKLAHSALEADKKGITKKGKEFFKELKNYNIIIDLSHASTKTVLDVCEVCENQIIASHSCVRALNPSFLRNIDDRAIK</sequence>
<dbReference type="InterPro" id="IPR032466">
    <property type="entry name" value="Metal_Hydrolase"/>
</dbReference>
<gene>
    <name evidence="1" type="ORF">S06H3_42569</name>
</gene>
<comment type="caution">
    <text evidence="1">The sequence shown here is derived from an EMBL/GenBank/DDBJ whole genome shotgun (WGS) entry which is preliminary data.</text>
</comment>
<dbReference type="AlphaFoldDB" id="X1PBA4"/>
<dbReference type="PANTHER" id="PTHR10443:SF12">
    <property type="entry name" value="DIPEPTIDASE"/>
    <property type="match status" value="1"/>
</dbReference>
<feature type="non-terminal residue" evidence="1">
    <location>
        <position position="199"/>
    </location>
</feature>
<protein>
    <recommendedName>
        <fullName evidence="2">Membrane dipeptidase</fullName>
    </recommendedName>
</protein>
<reference evidence="1" key="1">
    <citation type="journal article" date="2014" name="Front. Microbiol.">
        <title>High frequency of phylogenetically diverse reductive dehalogenase-homologous genes in deep subseafloor sedimentary metagenomes.</title>
        <authorList>
            <person name="Kawai M."/>
            <person name="Futagami T."/>
            <person name="Toyoda A."/>
            <person name="Takaki Y."/>
            <person name="Nishi S."/>
            <person name="Hori S."/>
            <person name="Arai W."/>
            <person name="Tsubouchi T."/>
            <person name="Morono Y."/>
            <person name="Uchiyama I."/>
            <person name="Ito T."/>
            <person name="Fujiyama A."/>
            <person name="Inagaki F."/>
            <person name="Takami H."/>
        </authorList>
    </citation>
    <scope>NUCLEOTIDE SEQUENCE</scope>
    <source>
        <strain evidence="1">Expedition CK06-06</strain>
    </source>
</reference>
<dbReference type="SUPFAM" id="SSF51556">
    <property type="entry name" value="Metallo-dependent hydrolases"/>
    <property type="match status" value="1"/>
</dbReference>
<dbReference type="EMBL" id="BARV01026334">
    <property type="protein sequence ID" value="GAI39741.1"/>
    <property type="molecule type" value="Genomic_DNA"/>
</dbReference>
<name>X1PBA4_9ZZZZ</name>
<organism evidence="1">
    <name type="scientific">marine sediment metagenome</name>
    <dbReference type="NCBI Taxonomy" id="412755"/>
    <lineage>
        <taxon>unclassified sequences</taxon>
        <taxon>metagenomes</taxon>
        <taxon>ecological metagenomes</taxon>
    </lineage>
</organism>
<dbReference type="PANTHER" id="PTHR10443">
    <property type="entry name" value="MICROSOMAL DIPEPTIDASE"/>
    <property type="match status" value="1"/>
</dbReference>
<dbReference type="PROSITE" id="PS51365">
    <property type="entry name" value="RENAL_DIPEPTIDASE_2"/>
    <property type="match status" value="1"/>
</dbReference>
<proteinExistence type="predicted"/>
<evidence type="ECO:0008006" key="2">
    <source>
        <dbReference type="Google" id="ProtNLM"/>
    </source>
</evidence>
<dbReference type="GO" id="GO:0006508">
    <property type="term" value="P:proteolysis"/>
    <property type="evidence" value="ECO:0007669"/>
    <property type="project" value="InterPro"/>
</dbReference>
<evidence type="ECO:0000313" key="1">
    <source>
        <dbReference type="EMBL" id="GAI39741.1"/>
    </source>
</evidence>
<dbReference type="GO" id="GO:0070573">
    <property type="term" value="F:metallodipeptidase activity"/>
    <property type="evidence" value="ECO:0007669"/>
    <property type="project" value="InterPro"/>
</dbReference>
<dbReference type="Pfam" id="PF01244">
    <property type="entry name" value="Peptidase_M19"/>
    <property type="match status" value="1"/>
</dbReference>
<accession>X1PBA4</accession>
<dbReference type="Gene3D" id="3.20.20.140">
    <property type="entry name" value="Metal-dependent hydrolases"/>
    <property type="match status" value="1"/>
</dbReference>
<dbReference type="InterPro" id="IPR008257">
    <property type="entry name" value="Pept_M19"/>
</dbReference>